<evidence type="ECO:0000313" key="5">
    <source>
        <dbReference type="Proteomes" id="UP001259572"/>
    </source>
</evidence>
<gene>
    <name evidence="4" type="ORF">RQX22_09725</name>
</gene>
<dbReference type="RefSeq" id="WP_315725960.1">
    <property type="nucleotide sequence ID" value="NZ_JAVUPU010000004.1"/>
</dbReference>
<dbReference type="EMBL" id="JAVUPU010000004">
    <property type="protein sequence ID" value="MDT9599228.1"/>
    <property type="molecule type" value="Genomic_DNA"/>
</dbReference>
<evidence type="ECO:0000256" key="3">
    <source>
        <dbReference type="ARBA" id="ARBA00023186"/>
    </source>
</evidence>
<dbReference type="InterPro" id="IPR023335">
    <property type="entry name" value="ATP12_ortho_dom_sf"/>
</dbReference>
<sequence length="229" mass="25122">MKRFYKQAEAAPAEDGYRILLDGRPVKTPDRNSLVVPGDALGGAIAEEWNRQGERIDPRTMPFTGLANAAIDRVLPDPAAFASTLARYGESDLLCYRAEGPQALVERQAEAWDGLLDWGRQRFDVDFEIVCGIMHRPQPGRTIEQLGRAVTARDAFRLAGLSPLVTIAGSLLIALALDEGAIGLDAAWAAAALDESWQAETWGQDQLAAATLEARRQEFEAAYRFLRLL</sequence>
<proteinExistence type="inferred from homology"/>
<organism evidence="4 5">
    <name type="scientific">Sphingosinicella rhizophila</name>
    <dbReference type="NCBI Taxonomy" id="3050082"/>
    <lineage>
        <taxon>Bacteria</taxon>
        <taxon>Pseudomonadati</taxon>
        <taxon>Pseudomonadota</taxon>
        <taxon>Alphaproteobacteria</taxon>
        <taxon>Sphingomonadales</taxon>
        <taxon>Sphingosinicellaceae</taxon>
        <taxon>Sphingosinicella</taxon>
    </lineage>
</organism>
<comment type="caution">
    <text evidence="4">The sequence shown here is derived from an EMBL/GenBank/DDBJ whole genome shotgun (WGS) entry which is preliminary data.</text>
</comment>
<dbReference type="Gene3D" id="3.30.2180.10">
    <property type="entry name" value="ATP12-like"/>
    <property type="match status" value="1"/>
</dbReference>
<accession>A0ABU3Q749</accession>
<dbReference type="PANTHER" id="PTHR21013:SF10">
    <property type="entry name" value="ATP SYNTHASE MITOCHONDRIAL F1 COMPLEX ASSEMBLY FACTOR 2"/>
    <property type="match status" value="1"/>
</dbReference>
<protein>
    <submittedName>
        <fullName evidence="4">ATP12 family protein</fullName>
    </submittedName>
</protein>
<keyword evidence="5" id="KW-1185">Reference proteome</keyword>
<keyword evidence="2" id="KW-0809">Transit peptide</keyword>
<reference evidence="4 5" key="1">
    <citation type="submission" date="2023-05" db="EMBL/GenBank/DDBJ databases">
        <authorList>
            <person name="Guo Y."/>
        </authorList>
    </citation>
    <scope>NUCLEOTIDE SEQUENCE [LARGE SCALE GENOMIC DNA]</scope>
    <source>
        <strain evidence="4 5">GR2756</strain>
    </source>
</reference>
<dbReference type="InterPro" id="IPR042272">
    <property type="entry name" value="ATP12_ATP_synth-F1-assembly_N"/>
</dbReference>
<evidence type="ECO:0000256" key="2">
    <source>
        <dbReference type="ARBA" id="ARBA00022946"/>
    </source>
</evidence>
<evidence type="ECO:0000256" key="1">
    <source>
        <dbReference type="ARBA" id="ARBA00008231"/>
    </source>
</evidence>
<dbReference type="Gene3D" id="1.10.3580.10">
    <property type="entry name" value="ATP12 ATPase"/>
    <property type="match status" value="1"/>
</dbReference>
<name>A0ABU3Q749_9SPHN</name>
<comment type="similarity">
    <text evidence="1">Belongs to the ATP12 family.</text>
</comment>
<dbReference type="Pfam" id="PF07542">
    <property type="entry name" value="ATP12"/>
    <property type="match status" value="1"/>
</dbReference>
<dbReference type="SUPFAM" id="SSF160909">
    <property type="entry name" value="ATP12-like"/>
    <property type="match status" value="1"/>
</dbReference>
<keyword evidence="3" id="KW-0143">Chaperone</keyword>
<evidence type="ECO:0000313" key="4">
    <source>
        <dbReference type="EMBL" id="MDT9599228.1"/>
    </source>
</evidence>
<dbReference type="Proteomes" id="UP001259572">
    <property type="component" value="Unassembled WGS sequence"/>
</dbReference>
<dbReference type="InterPro" id="IPR011419">
    <property type="entry name" value="ATP12_ATP_synth-F1-assembly"/>
</dbReference>
<dbReference type="PANTHER" id="PTHR21013">
    <property type="entry name" value="ATP SYNTHASE MITOCHONDRIAL F1 COMPLEX ASSEMBLY FACTOR 2/ATP12 PROTEIN, MITOCHONDRIAL PRECURSOR"/>
    <property type="match status" value="1"/>
</dbReference>